<evidence type="ECO:0000256" key="4">
    <source>
        <dbReference type="ARBA" id="ARBA00022723"/>
    </source>
</evidence>
<name>A0ABT1Y507_9FIRM</name>
<gene>
    <name evidence="9" type="ORF">NVS47_10585</name>
</gene>
<protein>
    <recommendedName>
        <fullName evidence="1">N(6)-L-threonylcarbamoyladenine synthase</fullName>
        <ecNumber evidence="1">2.3.1.234</ecNumber>
    </recommendedName>
</protein>
<keyword evidence="5" id="KW-0408">Iron</keyword>
<dbReference type="PRINTS" id="PR00789">
    <property type="entry name" value="OSIALOPTASE"/>
</dbReference>
<evidence type="ECO:0000256" key="6">
    <source>
        <dbReference type="ARBA" id="ARBA00023315"/>
    </source>
</evidence>
<dbReference type="EC" id="2.3.1.234" evidence="1"/>
<keyword evidence="10" id="KW-1185">Reference proteome</keyword>
<dbReference type="InterPro" id="IPR043129">
    <property type="entry name" value="ATPase_NBD"/>
</dbReference>
<dbReference type="InterPro" id="IPR000905">
    <property type="entry name" value="Gcp-like_dom"/>
</dbReference>
<organism evidence="9 10">
    <name type="scientific">Dehalobacterium formicoaceticum</name>
    <dbReference type="NCBI Taxonomy" id="51515"/>
    <lineage>
        <taxon>Bacteria</taxon>
        <taxon>Bacillati</taxon>
        <taxon>Bacillota</taxon>
        <taxon>Clostridia</taxon>
        <taxon>Eubacteriales</taxon>
        <taxon>Peptococcaceae</taxon>
        <taxon>Dehalobacterium</taxon>
    </lineage>
</organism>
<feature type="domain" description="Gcp-like" evidence="8">
    <location>
        <begin position="44"/>
        <end position="306"/>
    </location>
</feature>
<proteinExistence type="predicted"/>
<dbReference type="Pfam" id="PF00814">
    <property type="entry name" value="TsaD"/>
    <property type="match status" value="1"/>
</dbReference>
<keyword evidence="3" id="KW-0819">tRNA processing</keyword>
<comment type="caution">
    <text evidence="9">The sequence shown here is derived from an EMBL/GenBank/DDBJ whole genome shotgun (WGS) entry which is preliminary data.</text>
</comment>
<sequence>MMHLGIDTSCYTTSIAVMNDQGQLIKDLRKVLRVKPGDRGLMQSEAVFQHVQNLPLLFNELAQAFDMDQLQSVCVSTKPRPIEKSYMPVFTVCHGFGQMIAQIKKISFFMTSHQEGHLMAGIWSAEGPCSNEFIAVHLSGGTSEVLKVIKGQDHFSIEILGATTDLHAGQFVDRIGVSLGLPFPAGAHLEKLAHTYRGEIPYLTTGVKGTEFSFSGPETGARKLLDQGFPPEAVARSVEHCIATTLEKVLRQVIQGTGLKEILMVGGVAANAYLRQRLIYRLEHPAVGAMLYFAPPRYATDNAVGTACLGLKKYQN</sequence>
<keyword evidence="6" id="KW-0012">Acyltransferase</keyword>
<comment type="catalytic activity">
    <reaction evidence="7">
        <text>L-threonylcarbamoyladenylate + adenosine(37) in tRNA = N(6)-L-threonylcarbamoyladenosine(37) in tRNA + AMP + H(+)</text>
        <dbReference type="Rhea" id="RHEA:37059"/>
        <dbReference type="Rhea" id="RHEA-COMP:10162"/>
        <dbReference type="Rhea" id="RHEA-COMP:10163"/>
        <dbReference type="ChEBI" id="CHEBI:15378"/>
        <dbReference type="ChEBI" id="CHEBI:73682"/>
        <dbReference type="ChEBI" id="CHEBI:74411"/>
        <dbReference type="ChEBI" id="CHEBI:74418"/>
        <dbReference type="ChEBI" id="CHEBI:456215"/>
        <dbReference type="EC" id="2.3.1.234"/>
    </reaction>
</comment>
<dbReference type="PANTHER" id="PTHR11735">
    <property type="entry name" value="TRNA N6-ADENOSINE THREONYLCARBAMOYLTRANSFERASE"/>
    <property type="match status" value="1"/>
</dbReference>
<dbReference type="EMBL" id="JANPWE010000004">
    <property type="protein sequence ID" value="MCR6545953.1"/>
    <property type="molecule type" value="Genomic_DNA"/>
</dbReference>
<dbReference type="Proteomes" id="UP001524944">
    <property type="component" value="Unassembled WGS sequence"/>
</dbReference>
<evidence type="ECO:0000256" key="2">
    <source>
        <dbReference type="ARBA" id="ARBA00022679"/>
    </source>
</evidence>
<evidence type="ECO:0000256" key="3">
    <source>
        <dbReference type="ARBA" id="ARBA00022694"/>
    </source>
</evidence>
<evidence type="ECO:0000259" key="8">
    <source>
        <dbReference type="Pfam" id="PF00814"/>
    </source>
</evidence>
<evidence type="ECO:0000256" key="5">
    <source>
        <dbReference type="ARBA" id="ARBA00023004"/>
    </source>
</evidence>
<keyword evidence="2" id="KW-0808">Transferase</keyword>
<evidence type="ECO:0000256" key="1">
    <source>
        <dbReference type="ARBA" id="ARBA00012156"/>
    </source>
</evidence>
<evidence type="ECO:0000256" key="7">
    <source>
        <dbReference type="ARBA" id="ARBA00048117"/>
    </source>
</evidence>
<reference evidence="9 10" key="1">
    <citation type="submission" date="2022-08" db="EMBL/GenBank/DDBJ databases">
        <title>Proteogenomics of the novel Dehalobacterium formicoaceticum strain EZ94 highlights a key role of methyltransferases during anaerobic dichloromethane degradation.</title>
        <authorList>
            <person name="Wasmund K."/>
        </authorList>
    </citation>
    <scope>NUCLEOTIDE SEQUENCE [LARGE SCALE GENOMIC DNA]</scope>
    <source>
        <strain evidence="9 10">EZ94</strain>
    </source>
</reference>
<accession>A0ABT1Y507</accession>
<evidence type="ECO:0000313" key="9">
    <source>
        <dbReference type="EMBL" id="MCR6545953.1"/>
    </source>
</evidence>
<dbReference type="SUPFAM" id="SSF53067">
    <property type="entry name" value="Actin-like ATPase domain"/>
    <property type="match status" value="1"/>
</dbReference>
<keyword evidence="4" id="KW-0479">Metal-binding</keyword>
<evidence type="ECO:0000313" key="10">
    <source>
        <dbReference type="Proteomes" id="UP001524944"/>
    </source>
</evidence>
<dbReference type="PANTHER" id="PTHR11735:SF6">
    <property type="entry name" value="TRNA N6-ADENOSINE THREONYLCARBAMOYLTRANSFERASE, MITOCHONDRIAL"/>
    <property type="match status" value="1"/>
</dbReference>
<dbReference type="Gene3D" id="3.30.420.40">
    <property type="match status" value="2"/>
</dbReference>
<dbReference type="InterPro" id="IPR017861">
    <property type="entry name" value="KAE1/TsaD"/>
</dbReference>